<organism evidence="2 5">
    <name type="scientific">Myxococcus fulvus</name>
    <dbReference type="NCBI Taxonomy" id="33"/>
    <lineage>
        <taxon>Bacteria</taxon>
        <taxon>Pseudomonadati</taxon>
        <taxon>Myxococcota</taxon>
        <taxon>Myxococcia</taxon>
        <taxon>Myxococcales</taxon>
        <taxon>Cystobacterineae</taxon>
        <taxon>Myxococcaceae</taxon>
        <taxon>Myxococcus</taxon>
    </lineage>
</organism>
<evidence type="ECO:0000313" key="4">
    <source>
        <dbReference type="Proteomes" id="UP000183760"/>
    </source>
</evidence>
<keyword evidence="1" id="KW-0472">Membrane</keyword>
<gene>
    <name evidence="2" type="ORF">MFU01_27130</name>
    <name evidence="3" type="ORF">SAMN05443572_101308</name>
</gene>
<feature type="transmembrane region" description="Helical" evidence="1">
    <location>
        <begin position="16"/>
        <end position="37"/>
    </location>
</feature>
<dbReference type="STRING" id="1334629.MFUL124B02_02410"/>
<keyword evidence="1" id="KW-1133">Transmembrane helix</keyword>
<comment type="caution">
    <text evidence="2">The sequence shown here is derived from an EMBL/GenBank/DDBJ whole genome shotgun (WGS) entry which is preliminary data.</text>
</comment>
<keyword evidence="1" id="KW-0812">Transmembrane</keyword>
<reference evidence="2 5" key="2">
    <citation type="submission" date="2019-07" db="EMBL/GenBank/DDBJ databases">
        <title>Whole genome shotgun sequence of Myxococcus fulvus NBRC 100333.</title>
        <authorList>
            <person name="Hosoyama A."/>
            <person name="Uohara A."/>
            <person name="Ohji S."/>
            <person name="Ichikawa N."/>
        </authorList>
    </citation>
    <scope>NUCLEOTIDE SEQUENCE [LARGE SCALE GENOMIC DNA]</scope>
    <source>
        <strain evidence="2 5">NBRC 100333</strain>
    </source>
</reference>
<dbReference type="OrthoDB" id="5383244at2"/>
<evidence type="ECO:0000313" key="2">
    <source>
        <dbReference type="EMBL" id="GEN07676.1"/>
    </source>
</evidence>
<evidence type="ECO:0000313" key="3">
    <source>
        <dbReference type="EMBL" id="SES83233.1"/>
    </source>
</evidence>
<dbReference type="EMBL" id="BJXR01000025">
    <property type="protein sequence ID" value="GEN07676.1"/>
    <property type="molecule type" value="Genomic_DNA"/>
</dbReference>
<dbReference type="Proteomes" id="UP000183760">
    <property type="component" value="Unassembled WGS sequence"/>
</dbReference>
<protein>
    <submittedName>
        <fullName evidence="2">Uncharacterized protein</fullName>
    </submittedName>
</protein>
<sequence>MTGQDGEEKDPFKSHAGLAAGVMVVGVAVAGLFPTVVEDRVSALWGVGLAAVTGVVALVLKRRAMRQDLKAALKVVGVVFGLRMVAVVAGLLGMVSRGMQPVPFVAGFFGVYFALQWIEVSYVMAASKGAAGGDE</sequence>
<dbReference type="EMBL" id="FOIB01000001">
    <property type="protein sequence ID" value="SES83233.1"/>
    <property type="molecule type" value="Genomic_DNA"/>
</dbReference>
<reference evidence="3 4" key="1">
    <citation type="submission" date="2016-10" db="EMBL/GenBank/DDBJ databases">
        <authorList>
            <person name="Varghese N."/>
            <person name="Submissions S."/>
        </authorList>
    </citation>
    <scope>NUCLEOTIDE SEQUENCE [LARGE SCALE GENOMIC DNA]</scope>
    <source>
        <strain evidence="3 4">DSM 16525</strain>
    </source>
</reference>
<dbReference type="AlphaFoldDB" id="A0A511T0I9"/>
<feature type="transmembrane region" description="Helical" evidence="1">
    <location>
        <begin position="43"/>
        <end position="60"/>
    </location>
</feature>
<evidence type="ECO:0000313" key="5">
    <source>
        <dbReference type="Proteomes" id="UP000321514"/>
    </source>
</evidence>
<name>A0A511T0I9_MYXFU</name>
<keyword evidence="4" id="KW-1185">Reference proteome</keyword>
<accession>A0A511T0I9</accession>
<feature type="transmembrane region" description="Helical" evidence="1">
    <location>
        <begin position="72"/>
        <end position="95"/>
    </location>
</feature>
<proteinExistence type="predicted"/>
<evidence type="ECO:0000256" key="1">
    <source>
        <dbReference type="SAM" id="Phobius"/>
    </source>
</evidence>
<feature type="transmembrane region" description="Helical" evidence="1">
    <location>
        <begin position="101"/>
        <end position="118"/>
    </location>
</feature>
<dbReference type="Proteomes" id="UP000321514">
    <property type="component" value="Unassembled WGS sequence"/>
</dbReference>
<dbReference type="RefSeq" id="WP_074948523.1">
    <property type="nucleotide sequence ID" value="NZ_BJXR01000025.1"/>
</dbReference>